<sequence length="184" mass="20043">MEECFRNTEVAKDVGGSMRSTRVDRLNSAGTEQARAMLLACAAVPRWADEIVRGRPYASVEDALEAARQAAQPWTDEEIDAALARHPRIGERPEGGEADAAHSRREQAGVTGAGADVARRLAEGNRAYEARFGHVFLIRAAGRGPEEILAALDERLTNDPATERRTAAEQLREIAVLRLEGELT</sequence>
<dbReference type="SUPFAM" id="SSF158694">
    <property type="entry name" value="UraD-Like"/>
    <property type="match status" value="1"/>
</dbReference>
<dbReference type="PANTHER" id="PTHR43466:SF1">
    <property type="entry name" value="2-OXO-4-HYDROXY-4-CARBOXY-5-UREIDOIMIDAZOLINE DECARBOXYLASE-RELATED"/>
    <property type="match status" value="1"/>
</dbReference>
<dbReference type="Gene3D" id="1.10.3330.10">
    <property type="entry name" value="Oxo-4-hydroxy-4-carboxy-5-ureidoimidazoline decarboxylase"/>
    <property type="match status" value="1"/>
</dbReference>
<name>A0ABP8EWN2_9MICO</name>
<dbReference type="NCBIfam" id="TIGR03180">
    <property type="entry name" value="UraD_2"/>
    <property type="match status" value="1"/>
</dbReference>
<accession>A0ABP8EWN2</accession>
<dbReference type="NCBIfam" id="NF010372">
    <property type="entry name" value="PRK13798.1"/>
    <property type="match status" value="1"/>
</dbReference>
<dbReference type="Pfam" id="PF09349">
    <property type="entry name" value="OHCU_decarbox"/>
    <property type="match status" value="1"/>
</dbReference>
<proteinExistence type="predicted"/>
<feature type="domain" description="Oxo-4-hydroxy-4-carboxy-5-ureidoimidazoline decarboxylase" evidence="8">
    <location>
        <begin position="27"/>
        <end position="180"/>
    </location>
</feature>
<keyword evidence="10" id="KW-1185">Reference proteome</keyword>
<evidence type="ECO:0000313" key="9">
    <source>
        <dbReference type="EMBL" id="GAA4288408.1"/>
    </source>
</evidence>
<evidence type="ECO:0000256" key="1">
    <source>
        <dbReference type="ARBA" id="ARBA00001163"/>
    </source>
</evidence>
<keyword evidence="4" id="KW-0659">Purine metabolism</keyword>
<evidence type="ECO:0000256" key="4">
    <source>
        <dbReference type="ARBA" id="ARBA00022631"/>
    </source>
</evidence>
<feature type="compositionally biased region" description="Basic and acidic residues" evidence="7">
    <location>
        <begin position="88"/>
        <end position="107"/>
    </location>
</feature>
<dbReference type="EMBL" id="BAABBA010000014">
    <property type="protein sequence ID" value="GAA4288408.1"/>
    <property type="molecule type" value="Genomic_DNA"/>
</dbReference>
<evidence type="ECO:0000256" key="6">
    <source>
        <dbReference type="ARBA" id="ARBA00023239"/>
    </source>
</evidence>
<dbReference type="InterPro" id="IPR018020">
    <property type="entry name" value="OHCU_decarboxylase"/>
</dbReference>
<dbReference type="Proteomes" id="UP001499841">
    <property type="component" value="Unassembled WGS sequence"/>
</dbReference>
<organism evidence="9 10">
    <name type="scientific">Georgenia daeguensis</name>
    <dbReference type="NCBI Taxonomy" id="908355"/>
    <lineage>
        <taxon>Bacteria</taxon>
        <taxon>Bacillati</taxon>
        <taxon>Actinomycetota</taxon>
        <taxon>Actinomycetes</taxon>
        <taxon>Micrococcales</taxon>
        <taxon>Bogoriellaceae</taxon>
        <taxon>Georgenia</taxon>
    </lineage>
</organism>
<protein>
    <recommendedName>
        <fullName evidence="3">2-oxo-4-hydroxy-4-carboxy-5-ureidoimidazoline decarboxylase</fullName>
        <ecNumber evidence="3">4.1.1.97</ecNumber>
    </recommendedName>
</protein>
<evidence type="ECO:0000256" key="7">
    <source>
        <dbReference type="SAM" id="MobiDB-lite"/>
    </source>
</evidence>
<gene>
    <name evidence="9" type="primary">uraD</name>
    <name evidence="9" type="ORF">GCM10022262_27680</name>
</gene>
<evidence type="ECO:0000256" key="5">
    <source>
        <dbReference type="ARBA" id="ARBA00022793"/>
    </source>
</evidence>
<evidence type="ECO:0000313" key="10">
    <source>
        <dbReference type="Proteomes" id="UP001499841"/>
    </source>
</evidence>
<dbReference type="InterPro" id="IPR036778">
    <property type="entry name" value="OHCU_decarboxylase_sf"/>
</dbReference>
<evidence type="ECO:0000256" key="3">
    <source>
        <dbReference type="ARBA" id="ARBA00012257"/>
    </source>
</evidence>
<keyword evidence="6" id="KW-0456">Lyase</keyword>
<comment type="caution">
    <text evidence="9">The sequence shown here is derived from an EMBL/GenBank/DDBJ whole genome shotgun (WGS) entry which is preliminary data.</text>
</comment>
<reference evidence="10" key="1">
    <citation type="journal article" date="2019" name="Int. J. Syst. Evol. Microbiol.">
        <title>The Global Catalogue of Microorganisms (GCM) 10K type strain sequencing project: providing services to taxonomists for standard genome sequencing and annotation.</title>
        <authorList>
            <consortium name="The Broad Institute Genomics Platform"/>
            <consortium name="The Broad Institute Genome Sequencing Center for Infectious Disease"/>
            <person name="Wu L."/>
            <person name="Ma J."/>
        </authorList>
    </citation>
    <scope>NUCLEOTIDE SEQUENCE [LARGE SCALE GENOMIC DNA]</scope>
    <source>
        <strain evidence="10">JCM 17459</strain>
    </source>
</reference>
<dbReference type="PANTHER" id="PTHR43466">
    <property type="entry name" value="2-OXO-4-HYDROXY-4-CARBOXY-5-UREIDOIMIDAZOLINE DECARBOXYLASE-RELATED"/>
    <property type="match status" value="1"/>
</dbReference>
<evidence type="ECO:0000259" key="8">
    <source>
        <dbReference type="Pfam" id="PF09349"/>
    </source>
</evidence>
<feature type="region of interest" description="Disordered" evidence="7">
    <location>
        <begin position="88"/>
        <end position="112"/>
    </location>
</feature>
<evidence type="ECO:0000256" key="2">
    <source>
        <dbReference type="ARBA" id="ARBA00004754"/>
    </source>
</evidence>
<comment type="pathway">
    <text evidence="2">Purine metabolism; urate degradation; (S)-allantoin from urate: step 3/3.</text>
</comment>
<dbReference type="EC" id="4.1.1.97" evidence="3"/>
<dbReference type="InterPro" id="IPR017595">
    <property type="entry name" value="OHCU_decarboxylase-2"/>
</dbReference>
<keyword evidence="5" id="KW-0210">Decarboxylase</keyword>
<comment type="catalytic activity">
    <reaction evidence="1">
        <text>5-hydroxy-2-oxo-4-ureido-2,5-dihydro-1H-imidazole-5-carboxylate + H(+) = (S)-allantoin + CO2</text>
        <dbReference type="Rhea" id="RHEA:26301"/>
        <dbReference type="ChEBI" id="CHEBI:15378"/>
        <dbReference type="ChEBI" id="CHEBI:15678"/>
        <dbReference type="ChEBI" id="CHEBI:16526"/>
        <dbReference type="ChEBI" id="CHEBI:58639"/>
        <dbReference type="EC" id="4.1.1.97"/>
    </reaction>
</comment>